<dbReference type="SUPFAM" id="SSF52833">
    <property type="entry name" value="Thioredoxin-like"/>
    <property type="match status" value="1"/>
</dbReference>
<keyword evidence="5" id="KW-0676">Redox-active center</keyword>
<dbReference type="GO" id="GO:0005739">
    <property type="term" value="C:mitochondrion"/>
    <property type="evidence" value="ECO:0007669"/>
    <property type="project" value="TreeGrafter"/>
</dbReference>
<evidence type="ECO:0000256" key="5">
    <source>
        <dbReference type="ARBA" id="ARBA00023284"/>
    </source>
</evidence>
<organism evidence="7 8">
    <name type="scientific">Globodera rostochiensis</name>
    <name type="common">Golden nematode worm</name>
    <name type="synonym">Heterodera rostochiensis</name>
    <dbReference type="NCBI Taxonomy" id="31243"/>
    <lineage>
        <taxon>Eukaryota</taxon>
        <taxon>Metazoa</taxon>
        <taxon>Ecdysozoa</taxon>
        <taxon>Nematoda</taxon>
        <taxon>Chromadorea</taxon>
        <taxon>Rhabditida</taxon>
        <taxon>Tylenchina</taxon>
        <taxon>Tylenchomorpha</taxon>
        <taxon>Tylenchoidea</taxon>
        <taxon>Heteroderidae</taxon>
        <taxon>Heteroderinae</taxon>
        <taxon>Globodera</taxon>
    </lineage>
</organism>
<dbReference type="Pfam" id="PF00462">
    <property type="entry name" value="Glutaredoxin"/>
    <property type="match status" value="1"/>
</dbReference>
<dbReference type="PANTHER" id="PTHR46679">
    <property type="match status" value="1"/>
</dbReference>
<evidence type="ECO:0000313" key="7">
    <source>
        <dbReference type="Proteomes" id="UP000887572"/>
    </source>
</evidence>
<proteinExistence type="inferred from homology"/>
<feature type="domain" description="Glutaredoxin" evidence="6">
    <location>
        <begin position="29"/>
        <end position="96"/>
    </location>
</feature>
<dbReference type="AlphaFoldDB" id="A0A914GTT7"/>
<keyword evidence="7" id="KW-1185">Reference proteome</keyword>
<evidence type="ECO:0000259" key="6">
    <source>
        <dbReference type="Pfam" id="PF00462"/>
    </source>
</evidence>
<evidence type="ECO:0000256" key="3">
    <source>
        <dbReference type="ARBA" id="ARBA00022982"/>
    </source>
</evidence>
<evidence type="ECO:0000313" key="8">
    <source>
        <dbReference type="WBParaSite" id="Gr19_v10_g11283.t1"/>
    </source>
</evidence>
<keyword evidence="3" id="KW-0249">Electron transport</keyword>
<comment type="similarity">
    <text evidence="1">Belongs to the glutaredoxin family.</text>
</comment>
<dbReference type="GO" id="GO:0015035">
    <property type="term" value="F:protein-disulfide reductase activity"/>
    <property type="evidence" value="ECO:0007669"/>
    <property type="project" value="TreeGrafter"/>
</dbReference>
<dbReference type="InterPro" id="IPR002109">
    <property type="entry name" value="Glutaredoxin"/>
</dbReference>
<dbReference type="PRINTS" id="PR00160">
    <property type="entry name" value="GLUTAREDOXIN"/>
</dbReference>
<name>A0A914GTT7_GLORO</name>
<sequence>MGGSSSVPESIANKVNEEQIRKEVGEAPVVVYTKSGCGYCDLAKELLGRERIHYQEHDLAQKEREDPEEAKRYVNGLVYVSRHKLVPQVFICGNFIGGYTELAKLRETNLLRDEILRCSDE</sequence>
<dbReference type="InterPro" id="IPR036249">
    <property type="entry name" value="Thioredoxin-like_sf"/>
</dbReference>
<reference evidence="8" key="1">
    <citation type="submission" date="2022-11" db="UniProtKB">
        <authorList>
            <consortium name="WormBaseParasite"/>
        </authorList>
    </citation>
    <scope>IDENTIFICATION</scope>
</reference>
<evidence type="ECO:0000256" key="4">
    <source>
        <dbReference type="ARBA" id="ARBA00023157"/>
    </source>
</evidence>
<dbReference type="Gene3D" id="3.40.30.10">
    <property type="entry name" value="Glutaredoxin"/>
    <property type="match status" value="1"/>
</dbReference>
<keyword evidence="4" id="KW-1015">Disulfide bond</keyword>
<accession>A0A914GTT7</accession>
<dbReference type="Proteomes" id="UP000887572">
    <property type="component" value="Unplaced"/>
</dbReference>
<dbReference type="PANTHER" id="PTHR46679:SF1">
    <property type="entry name" value="GLUTAREDOXIN-2, MITOCHONDRIAL"/>
    <property type="match status" value="1"/>
</dbReference>
<evidence type="ECO:0000256" key="1">
    <source>
        <dbReference type="ARBA" id="ARBA00007787"/>
    </source>
</evidence>
<protein>
    <submittedName>
        <fullName evidence="8">Glutaredoxin domain-containing protein</fullName>
    </submittedName>
</protein>
<dbReference type="InterPro" id="IPR014025">
    <property type="entry name" value="Glutaredoxin_subgr"/>
</dbReference>
<evidence type="ECO:0000256" key="2">
    <source>
        <dbReference type="ARBA" id="ARBA00022448"/>
    </source>
</evidence>
<dbReference type="PROSITE" id="PS51354">
    <property type="entry name" value="GLUTAREDOXIN_2"/>
    <property type="match status" value="1"/>
</dbReference>
<dbReference type="WBParaSite" id="Gr19_v10_g11283.t1">
    <property type="protein sequence ID" value="Gr19_v10_g11283.t1"/>
    <property type="gene ID" value="Gr19_v10_g11283"/>
</dbReference>
<keyword evidence="2" id="KW-0813">Transport</keyword>